<feature type="active site" description="Proton donor/acceptor" evidence="16">
    <location>
        <position position="278"/>
    </location>
</feature>
<dbReference type="EMBL" id="GEDV01008794">
    <property type="protein sequence ID" value="JAP79763.1"/>
    <property type="molecule type" value="Transcribed_RNA"/>
</dbReference>
<name>A0A131YKE1_RHIAP</name>
<evidence type="ECO:0000256" key="4">
    <source>
        <dbReference type="ARBA" id="ARBA00007706"/>
    </source>
</evidence>
<keyword evidence="10 20" id="KW-1133">Transmembrane helix</keyword>
<dbReference type="InterPro" id="IPR029044">
    <property type="entry name" value="Nucleotide-diphossugar_trans"/>
</dbReference>
<evidence type="ECO:0000256" key="14">
    <source>
        <dbReference type="ARBA" id="ARBA00023211"/>
    </source>
</evidence>
<dbReference type="GO" id="GO:0005975">
    <property type="term" value="P:carbohydrate metabolic process"/>
    <property type="evidence" value="ECO:0007669"/>
    <property type="project" value="TreeGrafter"/>
</dbReference>
<evidence type="ECO:0000256" key="6">
    <source>
        <dbReference type="ARBA" id="ARBA00022679"/>
    </source>
</evidence>
<feature type="site" description="Interaction with galactose moiety of substrate glycoprotein" evidence="18">
    <location>
        <position position="316"/>
    </location>
</feature>
<dbReference type="GO" id="GO:0046872">
    <property type="term" value="F:metal ion binding"/>
    <property type="evidence" value="ECO:0007669"/>
    <property type="project" value="UniProtKB-KW"/>
</dbReference>
<evidence type="ECO:0000256" key="9">
    <source>
        <dbReference type="ARBA" id="ARBA00022968"/>
    </source>
</evidence>
<comment type="similarity">
    <text evidence="4 20">Belongs to the glycosyltransferase 43 family.</text>
</comment>
<evidence type="ECO:0000256" key="19">
    <source>
        <dbReference type="PIRSR" id="PIRSR605027-6"/>
    </source>
</evidence>
<feature type="region of interest" description="Disordered" evidence="21">
    <location>
        <begin position="313"/>
        <end position="341"/>
    </location>
</feature>
<keyword evidence="14 17" id="KW-0464">Manganese</keyword>
<keyword evidence="12 20" id="KW-0472">Membrane</keyword>
<dbReference type="Gene3D" id="3.90.550.10">
    <property type="entry name" value="Spore Coat Polysaccharide Biosynthesis Protein SpsA, Chain A"/>
    <property type="match status" value="1"/>
</dbReference>
<evidence type="ECO:0000256" key="13">
    <source>
        <dbReference type="ARBA" id="ARBA00023180"/>
    </source>
</evidence>
<dbReference type="PANTHER" id="PTHR10896">
    <property type="entry name" value="GALACTOSYLGALACTOSYLXYLOSYLPROTEIN 3-BETA-GLUCURONOSYLTRANSFERASE BETA-1,3-GLUCURONYLTRANSFERASE"/>
    <property type="match status" value="1"/>
</dbReference>
<evidence type="ECO:0000256" key="15">
    <source>
        <dbReference type="ARBA" id="ARBA00047979"/>
    </source>
</evidence>
<dbReference type="GO" id="GO:0000139">
    <property type="term" value="C:Golgi membrane"/>
    <property type="evidence" value="ECO:0007669"/>
    <property type="project" value="UniProtKB-SubCell"/>
</dbReference>
<keyword evidence="7 20" id="KW-0812">Transmembrane</keyword>
<evidence type="ECO:0000256" key="2">
    <source>
        <dbReference type="ARBA" id="ARBA00004323"/>
    </source>
</evidence>
<proteinExistence type="inferred from homology"/>
<evidence type="ECO:0000256" key="8">
    <source>
        <dbReference type="ARBA" id="ARBA00022723"/>
    </source>
</evidence>
<accession>A0A131YKE1</accession>
<dbReference type="GO" id="GO:0050650">
    <property type="term" value="P:chondroitin sulfate proteoglycan biosynthetic process"/>
    <property type="evidence" value="ECO:0007669"/>
    <property type="project" value="TreeGrafter"/>
</dbReference>
<protein>
    <recommendedName>
        <fullName evidence="5 20">Galactosylgalactosylxylosylprotein 3-beta-glucuronosyltransferase</fullName>
        <ecNumber evidence="5 20">2.4.1.135</ecNumber>
    </recommendedName>
</protein>
<dbReference type="GO" id="GO:0015018">
    <property type="term" value="F:galactosylgalactosylxylosylprotein 3-beta-glucuronosyltransferase activity"/>
    <property type="evidence" value="ECO:0007669"/>
    <property type="project" value="UniProtKB-UniRule"/>
</dbReference>
<evidence type="ECO:0000256" key="12">
    <source>
        <dbReference type="ARBA" id="ARBA00023136"/>
    </source>
</evidence>
<keyword evidence="6 20" id="KW-0808">Transferase</keyword>
<evidence type="ECO:0000256" key="1">
    <source>
        <dbReference type="ARBA" id="ARBA00001936"/>
    </source>
</evidence>
<evidence type="ECO:0000256" key="3">
    <source>
        <dbReference type="ARBA" id="ARBA00004922"/>
    </source>
</evidence>
<evidence type="ECO:0000256" key="17">
    <source>
        <dbReference type="PIRSR" id="PIRSR605027-3"/>
    </source>
</evidence>
<evidence type="ECO:0000256" key="18">
    <source>
        <dbReference type="PIRSR" id="PIRSR605027-4"/>
    </source>
</evidence>
<evidence type="ECO:0000256" key="5">
    <source>
        <dbReference type="ARBA" id="ARBA00012641"/>
    </source>
</evidence>
<evidence type="ECO:0000256" key="10">
    <source>
        <dbReference type="ARBA" id="ARBA00022989"/>
    </source>
</evidence>
<dbReference type="UniPathway" id="UPA00378"/>
<comment type="subcellular location">
    <subcellularLocation>
        <location evidence="2 20">Golgi apparatus membrane</location>
        <topology evidence="2 20">Single-pass type II membrane protein</topology>
    </subcellularLocation>
</comment>
<reference evidence="22" key="1">
    <citation type="journal article" date="2016" name="Ticks Tick Borne Dis.">
        <title>De novo assembly and annotation of the salivary gland transcriptome of Rhipicephalus appendiculatus male and female ticks during blood feeding.</title>
        <authorList>
            <person name="de Castro M.H."/>
            <person name="de Klerk D."/>
            <person name="Pienaar R."/>
            <person name="Latif A.A."/>
            <person name="Rees D.J."/>
            <person name="Mans B.J."/>
        </authorList>
    </citation>
    <scope>NUCLEOTIDE SEQUENCE</scope>
    <source>
        <tissue evidence="22">Salivary glands</tissue>
    </source>
</reference>
<dbReference type="InterPro" id="IPR005027">
    <property type="entry name" value="Glyco_trans_43"/>
</dbReference>
<evidence type="ECO:0000256" key="11">
    <source>
        <dbReference type="ARBA" id="ARBA00023034"/>
    </source>
</evidence>
<evidence type="ECO:0000256" key="21">
    <source>
        <dbReference type="SAM" id="MobiDB-lite"/>
    </source>
</evidence>
<evidence type="ECO:0000256" key="16">
    <source>
        <dbReference type="PIRSR" id="PIRSR605027-1"/>
    </source>
</evidence>
<feature type="glycosylation site" description="N-linked (GlcNAc...) asparagine" evidence="19">
    <location>
        <position position="298"/>
    </location>
</feature>
<comment type="pathway">
    <text evidence="3 20">Protein modification; protein glycosylation.</text>
</comment>
<dbReference type="Pfam" id="PF03360">
    <property type="entry name" value="Glyco_transf_43"/>
    <property type="match status" value="1"/>
</dbReference>
<dbReference type="SUPFAM" id="SSF53448">
    <property type="entry name" value="Nucleotide-diphospho-sugar transferases"/>
    <property type="match status" value="1"/>
</dbReference>
<dbReference type="PANTHER" id="PTHR10896:SF65">
    <property type="entry name" value="GALACTOSYLGALACTOSYLXYLOSYLPROTEIN 3-BETA-GLUCURONOSYLTRANSFERASE 3"/>
    <property type="match status" value="1"/>
</dbReference>
<feature type="transmembrane region" description="Helical" evidence="20">
    <location>
        <begin position="12"/>
        <end position="29"/>
    </location>
</feature>
<keyword evidence="8 17" id="KW-0479">Metal-binding</keyword>
<dbReference type="CDD" id="cd00218">
    <property type="entry name" value="GlcAT-I"/>
    <property type="match status" value="1"/>
</dbReference>
<dbReference type="AlphaFoldDB" id="A0A131YKE1"/>
<dbReference type="EC" id="2.4.1.135" evidence="5 20"/>
<keyword evidence="13 19" id="KW-0325">Glycoprotein</keyword>
<feature type="binding site" evidence="17">
    <location>
        <position position="193"/>
    </location>
    <ligand>
        <name>Mn(2+)</name>
        <dbReference type="ChEBI" id="CHEBI:29035"/>
    </ligand>
</feature>
<dbReference type="FunFam" id="3.90.550.10:FF:000044">
    <property type="entry name" value="Galactosylgalactosylxylosylprotein 3-beta-glucuronosyltransferase"/>
    <property type="match status" value="1"/>
</dbReference>
<keyword evidence="11 20" id="KW-0333">Golgi apparatus</keyword>
<feature type="site" description="Interaction with galactose moiety of substrate glycoprotein" evidence="18">
    <location>
        <position position="224"/>
    </location>
</feature>
<comment type="cofactor">
    <cofactor evidence="1 17 20">
        <name>Mn(2+)</name>
        <dbReference type="ChEBI" id="CHEBI:29035"/>
    </cofactor>
</comment>
<evidence type="ECO:0000256" key="7">
    <source>
        <dbReference type="ARBA" id="ARBA00022692"/>
    </source>
</evidence>
<evidence type="ECO:0000256" key="20">
    <source>
        <dbReference type="RuleBase" id="RU363127"/>
    </source>
</evidence>
<keyword evidence="9 20" id="KW-0735">Signal-anchor</keyword>
<comment type="catalytic activity">
    <reaction evidence="15 20">
        <text>3-O-(beta-D-galactosyl-(1-&gt;3)-beta-D-galactosyl-(1-&gt;4)-beta-D-xylosyl)-L-seryl-[protein] + UDP-alpha-D-glucuronate = 3-O-(beta-D-GlcA-(1-&gt;3)-beta-D-Gal-(1-&gt;3)-beta-D-Gal-(1-&gt;4)-beta-D-Xyl)-L-seryl-[protein] + UDP + H(+)</text>
        <dbReference type="Rhea" id="RHEA:24168"/>
        <dbReference type="Rhea" id="RHEA-COMP:12571"/>
        <dbReference type="Rhea" id="RHEA-COMP:12573"/>
        <dbReference type="ChEBI" id="CHEBI:15378"/>
        <dbReference type="ChEBI" id="CHEBI:58052"/>
        <dbReference type="ChEBI" id="CHEBI:58223"/>
        <dbReference type="ChEBI" id="CHEBI:132090"/>
        <dbReference type="ChEBI" id="CHEBI:132093"/>
        <dbReference type="EC" id="2.4.1.135"/>
    </reaction>
</comment>
<evidence type="ECO:0000313" key="22">
    <source>
        <dbReference type="EMBL" id="JAP79763.1"/>
    </source>
</evidence>
<organism evidence="22">
    <name type="scientific">Rhipicephalus appendiculatus</name>
    <name type="common">Brown ear tick</name>
    <dbReference type="NCBI Taxonomy" id="34631"/>
    <lineage>
        <taxon>Eukaryota</taxon>
        <taxon>Metazoa</taxon>
        <taxon>Ecdysozoa</taxon>
        <taxon>Arthropoda</taxon>
        <taxon>Chelicerata</taxon>
        <taxon>Arachnida</taxon>
        <taxon>Acari</taxon>
        <taxon>Parasitiformes</taxon>
        <taxon>Ixodida</taxon>
        <taxon>Ixodoidea</taxon>
        <taxon>Ixodidae</taxon>
        <taxon>Rhipicephalinae</taxon>
        <taxon>Rhipicephalus</taxon>
        <taxon>Rhipicephalus</taxon>
    </lineage>
</organism>
<feature type="compositionally biased region" description="Low complexity" evidence="21">
    <location>
        <begin position="329"/>
        <end position="341"/>
    </location>
</feature>
<sequence length="341" mass="38797">MVAQACARNRFLTVTVCFIIAWLVVQLITTQQCLNQSQTYAVSESWKHSCLRKIVDSLVSSAVHSDCIAAVEKLADGQRQRVIYAITPTYARPVQEAELTRLCHTFRLVPYLHWIVVEDSTVRTAVVSDLLARCGVAYTHLYAATPDDRKLKPNDPSWLLPKGVLQRNEGLRWLRNNAQQLDPSGVVYFADDDNTYDLRLFDEMRKTIKVSVWPVGLVGGLLVEQPIVKDGRVVSWNALWKPYRRYPLDMAGFAVSLRLLLDNPGAQFRLRLPRGQQESYLLKQLVSGPEELEPRAENCTQVLVWHTRTEKPKLDQERRLGKTGRAKQPKQAAAVKPRPQE</sequence>